<keyword evidence="4" id="KW-0963">Cytoplasm</keyword>
<dbReference type="EC" id="5.2.1.8" evidence="10"/>
<keyword evidence="13" id="KW-1185">Reference proteome</keyword>
<feature type="domain" description="PPIase FKBP-type" evidence="11">
    <location>
        <begin position="6"/>
        <end position="84"/>
    </location>
</feature>
<dbReference type="STRING" id="484498.SAMN05421686_104211"/>
<keyword evidence="6" id="KW-0143">Chaperone</keyword>
<name>A0A1N7LTF4_9GAMM</name>
<reference evidence="13" key="1">
    <citation type="submission" date="2017-01" db="EMBL/GenBank/DDBJ databases">
        <authorList>
            <person name="Varghese N."/>
            <person name="Submissions S."/>
        </authorList>
    </citation>
    <scope>NUCLEOTIDE SEQUENCE [LARGE SCALE GENOMIC DNA]</scope>
    <source>
        <strain evidence="13">DSM 24913</strain>
    </source>
</reference>
<dbReference type="InterPro" id="IPR046357">
    <property type="entry name" value="PPIase_dom_sf"/>
</dbReference>
<evidence type="ECO:0000256" key="6">
    <source>
        <dbReference type="ARBA" id="ARBA00023186"/>
    </source>
</evidence>
<dbReference type="AlphaFoldDB" id="A0A1N7LTF4"/>
<evidence type="ECO:0000256" key="10">
    <source>
        <dbReference type="RuleBase" id="RU003915"/>
    </source>
</evidence>
<dbReference type="Proteomes" id="UP000185639">
    <property type="component" value="Unassembled WGS sequence"/>
</dbReference>
<dbReference type="PANTHER" id="PTHR47861">
    <property type="entry name" value="FKBP-TYPE PEPTIDYL-PROLYL CIS-TRANS ISOMERASE SLYD"/>
    <property type="match status" value="1"/>
</dbReference>
<keyword evidence="5 9" id="KW-0697">Rotamase</keyword>
<gene>
    <name evidence="12" type="ORF">SAMN05421686_104211</name>
</gene>
<dbReference type="Pfam" id="PF00254">
    <property type="entry name" value="FKBP_C"/>
    <property type="match status" value="1"/>
</dbReference>
<keyword evidence="7 9" id="KW-0413">Isomerase</keyword>
<comment type="function">
    <text evidence="8">Also involved in hydrogenase metallocenter assembly, probably by participating in the nickel insertion step. This function in hydrogenase biosynthesis requires chaperone activity and the presence of the metal-binding domain, but not PPIase activity.</text>
</comment>
<evidence type="ECO:0000256" key="9">
    <source>
        <dbReference type="PROSITE-ProRule" id="PRU00277"/>
    </source>
</evidence>
<dbReference type="InterPro" id="IPR001179">
    <property type="entry name" value="PPIase_FKBP_dom"/>
</dbReference>
<accession>A0A1N7LTF4</accession>
<dbReference type="GO" id="GO:0042026">
    <property type="term" value="P:protein refolding"/>
    <property type="evidence" value="ECO:0007669"/>
    <property type="project" value="UniProtKB-ARBA"/>
</dbReference>
<evidence type="ECO:0000313" key="12">
    <source>
        <dbReference type="EMBL" id="SIS77138.1"/>
    </source>
</evidence>
<dbReference type="RefSeq" id="WP_076515062.1">
    <property type="nucleotide sequence ID" value="NZ_FTOH01000004.1"/>
</dbReference>
<evidence type="ECO:0000256" key="5">
    <source>
        <dbReference type="ARBA" id="ARBA00023110"/>
    </source>
</evidence>
<evidence type="ECO:0000256" key="2">
    <source>
        <dbReference type="ARBA" id="ARBA00004496"/>
    </source>
</evidence>
<evidence type="ECO:0000256" key="7">
    <source>
        <dbReference type="ARBA" id="ARBA00023235"/>
    </source>
</evidence>
<evidence type="ECO:0000259" key="11">
    <source>
        <dbReference type="PROSITE" id="PS50059"/>
    </source>
</evidence>
<evidence type="ECO:0000256" key="4">
    <source>
        <dbReference type="ARBA" id="ARBA00022490"/>
    </source>
</evidence>
<proteinExistence type="inferred from homology"/>
<dbReference type="Gene3D" id="3.10.50.40">
    <property type="match status" value="1"/>
</dbReference>
<comment type="catalytic activity">
    <reaction evidence="1 9 10">
        <text>[protein]-peptidylproline (omega=180) = [protein]-peptidylproline (omega=0)</text>
        <dbReference type="Rhea" id="RHEA:16237"/>
        <dbReference type="Rhea" id="RHEA-COMP:10747"/>
        <dbReference type="Rhea" id="RHEA-COMP:10748"/>
        <dbReference type="ChEBI" id="CHEBI:83833"/>
        <dbReference type="ChEBI" id="CHEBI:83834"/>
        <dbReference type="EC" id="5.2.1.8"/>
    </reaction>
</comment>
<evidence type="ECO:0000256" key="3">
    <source>
        <dbReference type="ARBA" id="ARBA00006577"/>
    </source>
</evidence>
<dbReference type="GO" id="GO:0003755">
    <property type="term" value="F:peptidyl-prolyl cis-trans isomerase activity"/>
    <property type="evidence" value="ECO:0007669"/>
    <property type="project" value="UniProtKB-UniRule"/>
</dbReference>
<organism evidence="12 13">
    <name type="scientific">Thalassolituus maritimus</name>
    <dbReference type="NCBI Taxonomy" id="484498"/>
    <lineage>
        <taxon>Bacteria</taxon>
        <taxon>Pseudomonadati</taxon>
        <taxon>Pseudomonadota</taxon>
        <taxon>Gammaproteobacteria</taxon>
        <taxon>Oceanospirillales</taxon>
        <taxon>Oceanospirillaceae</taxon>
        <taxon>Thalassolituus</taxon>
    </lineage>
</organism>
<protein>
    <recommendedName>
        <fullName evidence="10">Peptidyl-prolyl cis-trans isomerase</fullName>
        <ecNumber evidence="10">5.2.1.8</ecNumber>
    </recommendedName>
</protein>
<dbReference type="OrthoDB" id="9808891at2"/>
<dbReference type="SUPFAM" id="SSF54534">
    <property type="entry name" value="FKBP-like"/>
    <property type="match status" value="1"/>
</dbReference>
<evidence type="ECO:0000256" key="8">
    <source>
        <dbReference type="ARBA" id="ARBA00037071"/>
    </source>
</evidence>
<comment type="similarity">
    <text evidence="3 10">Belongs to the FKBP-type PPIase family.</text>
</comment>
<comment type="subcellular location">
    <subcellularLocation>
        <location evidence="2">Cytoplasm</location>
    </subcellularLocation>
</comment>
<dbReference type="PROSITE" id="PS50059">
    <property type="entry name" value="FKBP_PPIASE"/>
    <property type="match status" value="1"/>
</dbReference>
<dbReference type="GO" id="GO:0005737">
    <property type="term" value="C:cytoplasm"/>
    <property type="evidence" value="ECO:0007669"/>
    <property type="project" value="UniProtKB-SubCell"/>
</dbReference>
<evidence type="ECO:0000256" key="1">
    <source>
        <dbReference type="ARBA" id="ARBA00000971"/>
    </source>
</evidence>
<dbReference type="EMBL" id="FTOH01000004">
    <property type="protein sequence ID" value="SIS77138.1"/>
    <property type="molecule type" value="Genomic_DNA"/>
</dbReference>
<sequence>MTIEQKKVVTIHYKVTDVASNEVIDSSEGGQPMTYLHGAQNIIPGLEAALEGKQVGDELEVTIAPEDAYGEYSDERIQKVPHEAFQGVEKVEPGMAFTAQTEHGPINLIVTEVDETEVTVDANHPLAGKSLAFSVKVESIREASEEELQHGHVHGEGGVQH</sequence>
<evidence type="ECO:0000313" key="13">
    <source>
        <dbReference type="Proteomes" id="UP000185639"/>
    </source>
</evidence>
<dbReference type="PANTHER" id="PTHR47861:SF3">
    <property type="entry name" value="FKBP-TYPE PEPTIDYL-PROLYL CIS-TRANS ISOMERASE SLYD"/>
    <property type="match status" value="1"/>
</dbReference>